<feature type="region of interest" description="Disordered" evidence="1">
    <location>
        <begin position="1"/>
        <end position="22"/>
    </location>
</feature>
<feature type="region of interest" description="Disordered" evidence="1">
    <location>
        <begin position="426"/>
        <end position="450"/>
    </location>
</feature>
<protein>
    <submittedName>
        <fullName evidence="4">OLC1v1010405C1</fullName>
    </submittedName>
</protein>
<dbReference type="InterPro" id="IPR050232">
    <property type="entry name" value="FBL13/AtMIF1-like"/>
</dbReference>
<dbReference type="Proteomes" id="UP001161247">
    <property type="component" value="Chromosome 6"/>
</dbReference>
<accession>A0AAV1DRH3</accession>
<dbReference type="Pfam" id="PF00646">
    <property type="entry name" value="F-box"/>
    <property type="match status" value="2"/>
</dbReference>
<dbReference type="AlphaFoldDB" id="A0AAV1DRH3"/>
<name>A0AAV1DRH3_OLDCO</name>
<dbReference type="InterPro" id="IPR001810">
    <property type="entry name" value="F-box_dom"/>
</dbReference>
<evidence type="ECO:0000256" key="1">
    <source>
        <dbReference type="SAM" id="MobiDB-lite"/>
    </source>
</evidence>
<evidence type="ECO:0000313" key="5">
    <source>
        <dbReference type="Proteomes" id="UP001161247"/>
    </source>
</evidence>
<dbReference type="SUPFAM" id="SSF52047">
    <property type="entry name" value="RNI-like"/>
    <property type="match status" value="1"/>
</dbReference>
<feature type="domain" description="F-box" evidence="2">
    <location>
        <begin position="26"/>
        <end position="64"/>
    </location>
</feature>
<dbReference type="PANTHER" id="PTHR31900">
    <property type="entry name" value="F-BOX/RNI SUPERFAMILY PROTEIN-RELATED"/>
    <property type="match status" value="1"/>
</dbReference>
<proteinExistence type="predicted"/>
<keyword evidence="5" id="KW-1185">Reference proteome</keyword>
<dbReference type="EMBL" id="OX459123">
    <property type="protein sequence ID" value="CAI9110394.1"/>
    <property type="molecule type" value="Genomic_DNA"/>
</dbReference>
<dbReference type="InterPro" id="IPR036047">
    <property type="entry name" value="F-box-like_dom_sf"/>
</dbReference>
<dbReference type="Pfam" id="PF08387">
    <property type="entry name" value="FBD"/>
    <property type="match status" value="2"/>
</dbReference>
<dbReference type="InterPro" id="IPR006566">
    <property type="entry name" value="FBD"/>
</dbReference>
<evidence type="ECO:0000259" key="3">
    <source>
        <dbReference type="Pfam" id="PF08387"/>
    </source>
</evidence>
<evidence type="ECO:0000259" key="2">
    <source>
        <dbReference type="Pfam" id="PF00646"/>
    </source>
</evidence>
<dbReference type="CDD" id="cd22160">
    <property type="entry name" value="F-box_AtFBL13-like"/>
    <property type="match status" value="1"/>
</dbReference>
<dbReference type="InterPro" id="IPR053781">
    <property type="entry name" value="F-box_AtFBL13-like"/>
</dbReference>
<feature type="compositionally biased region" description="Basic and acidic residues" evidence="1">
    <location>
        <begin position="932"/>
        <end position="945"/>
    </location>
</feature>
<dbReference type="SUPFAM" id="SSF81383">
    <property type="entry name" value="F-box domain"/>
    <property type="match status" value="2"/>
</dbReference>
<dbReference type="PANTHER" id="PTHR31900:SF34">
    <property type="entry name" value="EMB|CAB62440.1-RELATED"/>
    <property type="match status" value="1"/>
</dbReference>
<dbReference type="SUPFAM" id="SSF52058">
    <property type="entry name" value="L domain-like"/>
    <property type="match status" value="1"/>
</dbReference>
<feature type="compositionally biased region" description="Basic residues" evidence="1">
    <location>
        <begin position="434"/>
        <end position="444"/>
    </location>
</feature>
<feature type="domain" description="FBD" evidence="3">
    <location>
        <begin position="840"/>
        <end position="881"/>
    </location>
</feature>
<feature type="domain" description="F-box" evidence="2">
    <location>
        <begin position="458"/>
        <end position="492"/>
    </location>
</feature>
<gene>
    <name evidence="4" type="ORF">OLC1_LOCUS18060</name>
</gene>
<evidence type="ECO:0000313" key="4">
    <source>
        <dbReference type="EMBL" id="CAI9110394.1"/>
    </source>
</evidence>
<organism evidence="4 5">
    <name type="scientific">Oldenlandia corymbosa var. corymbosa</name>
    <dbReference type="NCBI Taxonomy" id="529605"/>
    <lineage>
        <taxon>Eukaryota</taxon>
        <taxon>Viridiplantae</taxon>
        <taxon>Streptophyta</taxon>
        <taxon>Embryophyta</taxon>
        <taxon>Tracheophyta</taxon>
        <taxon>Spermatophyta</taxon>
        <taxon>Magnoliopsida</taxon>
        <taxon>eudicotyledons</taxon>
        <taxon>Gunneridae</taxon>
        <taxon>Pentapetalae</taxon>
        <taxon>asterids</taxon>
        <taxon>lamiids</taxon>
        <taxon>Gentianales</taxon>
        <taxon>Rubiaceae</taxon>
        <taxon>Rubioideae</taxon>
        <taxon>Spermacoceae</taxon>
        <taxon>Hedyotis-Oldenlandia complex</taxon>
        <taxon>Oldenlandia</taxon>
    </lineage>
</organism>
<feature type="region of interest" description="Disordered" evidence="1">
    <location>
        <begin position="928"/>
        <end position="950"/>
    </location>
</feature>
<feature type="domain" description="FBD" evidence="3">
    <location>
        <begin position="371"/>
        <end position="415"/>
    </location>
</feature>
<sequence>MQRGRKPSRGGKSGGSDRITGVDRVSNLPEGLISRILSYLPAEYAVATCILAKSWRSRWTKLSNFDFNDELWLQSNSVKSEMRRLGYYVPNMSFGKVVDMVLRRAGNQNHAESSSIDRSLQRGLNYGNFEFQLPMALSTCGTLEVLKLRGPFLVIVHHVVCLPKLTLLELDFVKYELVRNNDSDVSLRNLISGCPVLDSLRIHRLHYDGMVVCSVSSPVLKRLEYSHHMCNGNCDKCDENMYFKLEIDTPALEYLALDDGYVLKEITFPRKPVSLNAVVLKFTSPNLTAGLLQTFTGVEFVELSRGITEKLSAGNYKLFATFERLTRLLIIIDDSQLRWLMDLISFCAKLKILDIHKRSFTSSRDTWWKDPNDVPECLPSSLARFPYRGFQGLEDEIALVKFVLRHALVMEMVNIPSPPWEKEKLTSSMASASKNKKPTKKRQKCKDGGGGAEDRISYLHEPILSHILSFVPIVSAVRTSVLAKSWRYRWTNATNFHFDDYLWANLKRDKYRRPKLGLPKISFGEFVDIVLRNQNAEFSINQFHVQINNHKYDPEYPGVWVATAIARNVRVLDLSRPLYYSDLLDLGNHKCVNYKFPLPPALFTCATLEVLKLRGSFLVVVDNVACLPKLTLLDLQYVRYQSIISGNDSVESRSNLISGSPALQSVIIRRRYYDGMPICQVSSPLLKRLEYLHDMVFHCDGDPDPFRFKLEINAPSLEYLCFYVEELVLGDLVFARAPTSLNEVFLKSTHDKRLTFELLQAVNRVKIMTFSLATTYFLSTMLITTKLSASFGRLTKLVIADACCRFNWLMDLIDCCALLKVLDIDIFSHSCCDSDTWKVPVSVPKCLSSSLTQVSYRGFGCGHESQMAFLEFILNHASVMEGSYLTSKVTADLNNHLANQPWQKGSAPLVMISTPKTLLRRRGFGFQRGRKKEKEGDYAQHHDQEGPLGAEDPVLVAKERRRRRGQMAADLIEDENTGMIPDITNAEVEYEDEETFEDYDGIQLEPFNLTKEREEGYFDASGNYVAYINEDEMKDAWLDGVEANKITYASRKVVIEDDDAGDLSPDDIGKIKSRIADALEPDETVLQALRRLKGISNNKKEKMSTETKQIFDQLTEDAMRLMENGYNVYDEIQETFQREAVGSIVMLPLDNGNVPYSFC</sequence>
<reference evidence="4" key="1">
    <citation type="submission" date="2023-03" db="EMBL/GenBank/DDBJ databases">
        <authorList>
            <person name="Julca I."/>
        </authorList>
    </citation>
    <scope>NUCLEOTIDE SEQUENCE</scope>
</reference>